<feature type="non-terminal residue" evidence="2">
    <location>
        <position position="90"/>
    </location>
</feature>
<evidence type="ECO:0000256" key="1">
    <source>
        <dbReference type="SAM" id="MobiDB-lite"/>
    </source>
</evidence>
<dbReference type="AlphaFoldDB" id="A0A820RDC1"/>
<reference evidence="2" key="1">
    <citation type="submission" date="2021-02" db="EMBL/GenBank/DDBJ databases">
        <authorList>
            <person name="Nowell W R."/>
        </authorList>
    </citation>
    <scope>NUCLEOTIDE SEQUENCE</scope>
</reference>
<accession>A0A820RDC1</accession>
<dbReference type="EMBL" id="CAJOBB010029313">
    <property type="protein sequence ID" value="CAF4435975.1"/>
    <property type="molecule type" value="Genomic_DNA"/>
</dbReference>
<proteinExistence type="predicted"/>
<feature type="region of interest" description="Disordered" evidence="1">
    <location>
        <begin position="59"/>
        <end position="90"/>
    </location>
</feature>
<protein>
    <submittedName>
        <fullName evidence="2">Uncharacterized protein</fullName>
    </submittedName>
</protein>
<feature type="compositionally biased region" description="Polar residues" evidence="1">
    <location>
        <begin position="63"/>
        <end position="82"/>
    </location>
</feature>
<sequence length="90" mass="10337">MDINIIDAEDEKGVAEKLDEIRNEMINKIEQLFGVKIEDRKKRLDWKDWGIDVMKFDQHRKNSTNNTNGNKEQQTVLNGNGSTATATTTE</sequence>
<dbReference type="Proteomes" id="UP000663868">
    <property type="component" value="Unassembled WGS sequence"/>
</dbReference>
<evidence type="ECO:0000313" key="2">
    <source>
        <dbReference type="EMBL" id="CAF4435975.1"/>
    </source>
</evidence>
<organism evidence="2 3">
    <name type="scientific">Adineta steineri</name>
    <dbReference type="NCBI Taxonomy" id="433720"/>
    <lineage>
        <taxon>Eukaryota</taxon>
        <taxon>Metazoa</taxon>
        <taxon>Spiralia</taxon>
        <taxon>Gnathifera</taxon>
        <taxon>Rotifera</taxon>
        <taxon>Eurotatoria</taxon>
        <taxon>Bdelloidea</taxon>
        <taxon>Adinetida</taxon>
        <taxon>Adinetidae</taxon>
        <taxon>Adineta</taxon>
    </lineage>
</organism>
<gene>
    <name evidence="2" type="ORF">KXQ929_LOCUS53074</name>
</gene>
<name>A0A820RDC1_9BILA</name>
<comment type="caution">
    <text evidence="2">The sequence shown here is derived from an EMBL/GenBank/DDBJ whole genome shotgun (WGS) entry which is preliminary data.</text>
</comment>
<evidence type="ECO:0000313" key="3">
    <source>
        <dbReference type="Proteomes" id="UP000663868"/>
    </source>
</evidence>